<comment type="caution">
    <text evidence="1">The sequence shown here is derived from an EMBL/GenBank/DDBJ whole genome shotgun (WGS) entry which is preliminary data.</text>
</comment>
<dbReference type="EMBL" id="JAPCWZ010000010">
    <property type="protein sequence ID" value="KAK8848680.1"/>
    <property type="molecule type" value="Genomic_DNA"/>
</dbReference>
<keyword evidence="2" id="KW-1185">Reference proteome</keyword>
<accession>A0ABR2HKL3</accession>
<evidence type="ECO:0000313" key="2">
    <source>
        <dbReference type="Proteomes" id="UP001390339"/>
    </source>
</evidence>
<organism evidence="1 2">
    <name type="scientific">Apiospora arundinis</name>
    <dbReference type="NCBI Taxonomy" id="335852"/>
    <lineage>
        <taxon>Eukaryota</taxon>
        <taxon>Fungi</taxon>
        <taxon>Dikarya</taxon>
        <taxon>Ascomycota</taxon>
        <taxon>Pezizomycotina</taxon>
        <taxon>Sordariomycetes</taxon>
        <taxon>Xylariomycetidae</taxon>
        <taxon>Amphisphaeriales</taxon>
        <taxon>Apiosporaceae</taxon>
        <taxon>Apiospora</taxon>
    </lineage>
</organism>
<sequence length="70" mass="7439">MASNESTDGLVRLGTDGLNAHGEVFVMVFAESRVAEELSLRFLGVNEHRLGEEVLVLAGDLGVAGLRWGA</sequence>
<dbReference type="Proteomes" id="UP001390339">
    <property type="component" value="Unassembled WGS sequence"/>
</dbReference>
<reference evidence="1 2" key="1">
    <citation type="journal article" date="2024" name="IMA Fungus">
        <title>Apiospora arundinis, a panoply of carbohydrate-active enzymes and secondary metabolites.</title>
        <authorList>
            <person name="Sorensen T."/>
            <person name="Petersen C."/>
            <person name="Muurmann A.T."/>
            <person name="Christiansen J.V."/>
            <person name="Brundto M.L."/>
            <person name="Overgaard C.K."/>
            <person name="Boysen A.T."/>
            <person name="Wollenberg R.D."/>
            <person name="Larsen T.O."/>
            <person name="Sorensen J.L."/>
            <person name="Nielsen K.L."/>
            <person name="Sondergaard T.E."/>
        </authorList>
    </citation>
    <scope>NUCLEOTIDE SEQUENCE [LARGE SCALE GENOMIC DNA]</scope>
    <source>
        <strain evidence="1 2">AAU 773</strain>
    </source>
</reference>
<protein>
    <submittedName>
        <fullName evidence="1">Uncharacterized protein</fullName>
    </submittedName>
</protein>
<proteinExistence type="predicted"/>
<gene>
    <name evidence="1" type="ORF">PGQ11_015160</name>
</gene>
<evidence type="ECO:0000313" key="1">
    <source>
        <dbReference type="EMBL" id="KAK8848680.1"/>
    </source>
</evidence>
<name>A0ABR2HKL3_9PEZI</name>